<protein>
    <recommendedName>
        <fullName evidence="3">Secreted protein</fullName>
    </recommendedName>
</protein>
<dbReference type="EMBL" id="BAAAQF010000012">
    <property type="protein sequence ID" value="GAA1683173.1"/>
    <property type="molecule type" value="Genomic_DNA"/>
</dbReference>
<evidence type="ECO:0008006" key="3">
    <source>
        <dbReference type="Google" id="ProtNLM"/>
    </source>
</evidence>
<sequence>MPLALLVPSAPAPMLRLVPRAWAEKDGSSVFSAAAIVIDMALPAITTAAAARTAPIRSLVVLRIRSSPLVRVTLRHLNESKARAFRESMVSMQPIA</sequence>
<keyword evidence="2" id="KW-1185">Reference proteome</keyword>
<comment type="caution">
    <text evidence="1">The sequence shown here is derived from an EMBL/GenBank/DDBJ whole genome shotgun (WGS) entry which is preliminary data.</text>
</comment>
<dbReference type="Proteomes" id="UP001499851">
    <property type="component" value="Unassembled WGS sequence"/>
</dbReference>
<evidence type="ECO:0000313" key="1">
    <source>
        <dbReference type="EMBL" id="GAA1683173.1"/>
    </source>
</evidence>
<name>A0ABP4T6J6_9ACTN</name>
<organism evidence="1 2">
    <name type="scientific">Glycomyces endophyticus</name>
    <dbReference type="NCBI Taxonomy" id="480996"/>
    <lineage>
        <taxon>Bacteria</taxon>
        <taxon>Bacillati</taxon>
        <taxon>Actinomycetota</taxon>
        <taxon>Actinomycetes</taxon>
        <taxon>Glycomycetales</taxon>
        <taxon>Glycomycetaceae</taxon>
        <taxon>Glycomyces</taxon>
    </lineage>
</organism>
<proteinExistence type="predicted"/>
<gene>
    <name evidence="1" type="ORF">GCM10009830_32970</name>
</gene>
<evidence type="ECO:0000313" key="2">
    <source>
        <dbReference type="Proteomes" id="UP001499851"/>
    </source>
</evidence>
<accession>A0ABP4T6J6</accession>
<reference evidence="2" key="1">
    <citation type="journal article" date="2019" name="Int. J. Syst. Evol. Microbiol.">
        <title>The Global Catalogue of Microorganisms (GCM) 10K type strain sequencing project: providing services to taxonomists for standard genome sequencing and annotation.</title>
        <authorList>
            <consortium name="The Broad Institute Genomics Platform"/>
            <consortium name="The Broad Institute Genome Sequencing Center for Infectious Disease"/>
            <person name="Wu L."/>
            <person name="Ma J."/>
        </authorList>
    </citation>
    <scope>NUCLEOTIDE SEQUENCE [LARGE SCALE GENOMIC DNA]</scope>
    <source>
        <strain evidence="2">JCM 16001</strain>
    </source>
</reference>